<dbReference type="Proteomes" id="UP000886674">
    <property type="component" value="Unassembled WGS sequence"/>
</dbReference>
<protein>
    <submittedName>
        <fullName evidence="1">Uncharacterized protein</fullName>
    </submittedName>
</protein>
<dbReference type="Gene3D" id="1.10.575.10">
    <property type="entry name" value="P1 Nuclease"/>
    <property type="match status" value="1"/>
</dbReference>
<evidence type="ECO:0000313" key="2">
    <source>
        <dbReference type="Proteomes" id="UP000886674"/>
    </source>
</evidence>
<proteinExistence type="predicted"/>
<gene>
    <name evidence="1" type="ORF">JAY77_21860</name>
</gene>
<accession>A0A9E4NNL5</accession>
<sequence length="914" mass="102213">MSSRELLGVAIAVLVYACPAPAYKAMTHKAITNHVASRTTLSNEELMSGMGFGVVVPEEVDSLLITNDKGDDQCDSAMRDSNIKHFYCGAAFEDIGLRSFNHFYDPVRDLPLHRLGVPLSGFRRSPDWALEDAEEYNSQDFSLRDAYRYFLGSKTQSSQGIRGENEQKLFLALGHVVHHLQDMAQPAHVRNDMHCDAEVDRLTRCLGFLVHDPSIYERSTEYVYNNLPLTGYMDLNLNNFRKVRDFWSTGSQWHGIGMSEFANWNFVSQDTNFIYVHHPLFPTDQPDFYPSPFYDNPVPNSLTSEPVVSPVYGDLGIKWFVGNQVTDQYRPEQSGVNDKASTLSIFHSDLQEYEYIPHPENLFTLNEETFSAARSFLIPRTVAYSAGLVNYFFRGQMKVTGARIYNTGSTITDSLGVTIVNASSEHTPGNAPFDFSDGRFRLYYETLQGERRPAAPHDRDEVALGQTDVLRDQEDKYLSYQIPISQWDRTKLMTLIFDGIVGEERGIVVKEFYPDPLLAFSVDGVEGDSPVPNIITVSASYDMGFTWEYKGAFYKPVSDTTLFTGNRVLVHNAINLGEGELLVHFSYIDYMDDEGNIMTGRSENSMARSTDYGQTWELVDFAWQPLLVGAALGSDVFSVYESIVYTGEQGLAGIRIQHPEERGEPRSFQLFQSNALGVPGSWIGAPGLGTGGLPELDYLGSSSFGFAGYLEGDPPGGREGGDFPFDSIMVRTDDGGASYYPLTDFSSECGDPNDPNNKVTYCIQHFEYLGDERLLGWVDLRSESLADYHNGLAFHLSSDGGMTWLSAMNAPFDQACESLPVWEGRVENAIYIGKSPEDKDVMMALTRCQEVYEDSSSGSPRVYWDQVVGKSLFFTRDGGVQWYKVRLPGEFNNESVLLYAGDNGAIPGLYHPEI</sequence>
<dbReference type="InterPro" id="IPR008947">
    <property type="entry name" value="PLipase_C/P1_nuclease_dom_sf"/>
</dbReference>
<dbReference type="InterPro" id="IPR036278">
    <property type="entry name" value="Sialidase_sf"/>
</dbReference>
<comment type="caution">
    <text evidence="1">The sequence shown here is derived from an EMBL/GenBank/DDBJ whole genome shotgun (WGS) entry which is preliminary data.</text>
</comment>
<organism evidence="1 2">
    <name type="scientific">Candidatus Thiodiazotropha taylori</name>
    <dbReference type="NCBI Taxonomy" id="2792791"/>
    <lineage>
        <taxon>Bacteria</taxon>
        <taxon>Pseudomonadati</taxon>
        <taxon>Pseudomonadota</taxon>
        <taxon>Gammaproteobacteria</taxon>
        <taxon>Chromatiales</taxon>
        <taxon>Sedimenticolaceae</taxon>
        <taxon>Candidatus Thiodiazotropha</taxon>
    </lineage>
</organism>
<dbReference type="AlphaFoldDB" id="A0A9E4NNL5"/>
<dbReference type="GO" id="GO:0016788">
    <property type="term" value="F:hydrolase activity, acting on ester bonds"/>
    <property type="evidence" value="ECO:0007669"/>
    <property type="project" value="InterPro"/>
</dbReference>
<evidence type="ECO:0000313" key="1">
    <source>
        <dbReference type="EMBL" id="MCG7980779.1"/>
    </source>
</evidence>
<dbReference type="EMBL" id="JAEPCR010000154">
    <property type="protein sequence ID" value="MCG7980779.1"/>
    <property type="molecule type" value="Genomic_DNA"/>
</dbReference>
<dbReference type="SUPFAM" id="SSF48537">
    <property type="entry name" value="Phospholipase C/P1 nuclease"/>
    <property type="match status" value="1"/>
</dbReference>
<reference evidence="1" key="1">
    <citation type="journal article" date="2021" name="Proc. Natl. Acad. Sci. U.S.A.">
        <title>Global biogeography of chemosynthetic symbionts reveals both localized and globally distributed symbiont groups. .</title>
        <authorList>
            <person name="Osvatic J.T."/>
            <person name="Wilkins L.G.E."/>
            <person name="Leibrecht L."/>
            <person name="Leray M."/>
            <person name="Zauner S."/>
            <person name="Polzin J."/>
            <person name="Camacho Y."/>
            <person name="Gros O."/>
            <person name="van Gils J.A."/>
            <person name="Eisen J.A."/>
            <person name="Petersen J.M."/>
            <person name="Yuen B."/>
        </authorList>
    </citation>
    <scope>NUCLEOTIDE SEQUENCE</scope>
    <source>
        <strain evidence="1">MAGclacostrist055</strain>
    </source>
</reference>
<name>A0A9E4NNL5_9GAMM</name>
<dbReference type="PROSITE" id="PS51257">
    <property type="entry name" value="PROKAR_LIPOPROTEIN"/>
    <property type="match status" value="1"/>
</dbReference>
<dbReference type="SUPFAM" id="SSF50939">
    <property type="entry name" value="Sialidases"/>
    <property type="match status" value="1"/>
</dbReference>